<evidence type="ECO:0000313" key="2">
    <source>
        <dbReference type="Proteomes" id="UP001556170"/>
    </source>
</evidence>
<dbReference type="Proteomes" id="UP001556170">
    <property type="component" value="Unassembled WGS sequence"/>
</dbReference>
<protein>
    <submittedName>
        <fullName evidence="1">Uncharacterized protein</fullName>
    </submittedName>
</protein>
<sequence length="67" mass="7575">MEREEIRPGMRVQIVNTTKYGTDRWLAPAQVLSVVHPDTGTANIRIMFLDGVADVYHSVDPADLDYE</sequence>
<comment type="caution">
    <text evidence="1">The sequence shown here is derived from an EMBL/GenBank/DDBJ whole genome shotgun (WGS) entry which is preliminary data.</text>
</comment>
<reference evidence="1 2" key="1">
    <citation type="submission" date="2024-06" db="EMBL/GenBank/DDBJ databases">
        <authorList>
            <person name="Woo H."/>
        </authorList>
    </citation>
    <scope>NUCLEOTIDE SEQUENCE [LARGE SCALE GENOMIC DNA]</scope>
    <source>
        <strain evidence="1 2">S2-g</strain>
    </source>
</reference>
<dbReference type="RefSeq" id="WP_367844705.1">
    <property type="nucleotide sequence ID" value="NZ_JBFOHL010000007.1"/>
</dbReference>
<gene>
    <name evidence="1" type="ORF">ABQJ56_09145</name>
</gene>
<evidence type="ECO:0000313" key="1">
    <source>
        <dbReference type="EMBL" id="MEW9624397.1"/>
    </source>
</evidence>
<organism evidence="1 2">
    <name type="scientific">Rhodanobacter geophilus</name>
    <dbReference type="NCBI Taxonomy" id="3162488"/>
    <lineage>
        <taxon>Bacteria</taxon>
        <taxon>Pseudomonadati</taxon>
        <taxon>Pseudomonadota</taxon>
        <taxon>Gammaproteobacteria</taxon>
        <taxon>Lysobacterales</taxon>
        <taxon>Rhodanobacteraceae</taxon>
        <taxon>Rhodanobacter</taxon>
    </lineage>
</organism>
<proteinExistence type="predicted"/>
<dbReference type="EMBL" id="JBFOHL010000007">
    <property type="protein sequence ID" value="MEW9624397.1"/>
    <property type="molecule type" value="Genomic_DNA"/>
</dbReference>
<keyword evidence="2" id="KW-1185">Reference proteome</keyword>
<name>A0ABV3QP93_9GAMM</name>
<accession>A0ABV3QP93</accession>